<reference evidence="9 10" key="1">
    <citation type="submission" date="2019-01" db="EMBL/GenBank/DDBJ databases">
        <title>High-quality-draft genome sequences of five non-tuberculosis mycobacteriaceae isolated from a nosocomial environment.</title>
        <authorList>
            <person name="Tiago I."/>
            <person name="Alarico S."/>
            <person name="Pereira S.G."/>
            <person name="Coelho C."/>
            <person name="Maranha A."/>
            <person name="Empadinhas N."/>
        </authorList>
    </citation>
    <scope>NUCLEOTIDE SEQUENCE [LARGE SCALE GENOMIC DNA]</scope>
    <source>
        <strain evidence="9 10">24AIII</strain>
    </source>
</reference>
<dbReference type="GO" id="GO:0006813">
    <property type="term" value="P:potassium ion transport"/>
    <property type="evidence" value="ECO:0007669"/>
    <property type="project" value="InterPro"/>
</dbReference>
<feature type="transmembrane region" description="Helical" evidence="7">
    <location>
        <begin position="567"/>
        <end position="586"/>
    </location>
</feature>
<keyword evidence="2" id="KW-0813">Transport</keyword>
<feature type="transmembrane region" description="Helical" evidence="7">
    <location>
        <begin position="487"/>
        <end position="506"/>
    </location>
</feature>
<evidence type="ECO:0000256" key="1">
    <source>
        <dbReference type="ARBA" id="ARBA00004141"/>
    </source>
</evidence>
<keyword evidence="6 7" id="KW-0472">Membrane</keyword>
<evidence type="ECO:0000256" key="2">
    <source>
        <dbReference type="ARBA" id="ARBA00022448"/>
    </source>
</evidence>
<gene>
    <name evidence="9" type="ORF">EUA03_10960</name>
</gene>
<feature type="transmembrane region" description="Helical" evidence="7">
    <location>
        <begin position="438"/>
        <end position="455"/>
    </location>
</feature>
<dbReference type="InterPro" id="IPR031312">
    <property type="entry name" value="Na/sul_symport_CS"/>
</dbReference>
<dbReference type="Pfam" id="PF02080">
    <property type="entry name" value="TrkA_C"/>
    <property type="match status" value="1"/>
</dbReference>
<evidence type="ECO:0000256" key="6">
    <source>
        <dbReference type="ARBA" id="ARBA00023136"/>
    </source>
</evidence>
<dbReference type="PANTHER" id="PTHR43652">
    <property type="entry name" value="BASIC AMINO ACID ANTIPORTER YFCC-RELATED"/>
    <property type="match status" value="1"/>
</dbReference>
<feature type="transmembrane region" description="Helical" evidence="7">
    <location>
        <begin position="154"/>
        <end position="171"/>
    </location>
</feature>
<feature type="transmembrane region" description="Helical" evidence="7">
    <location>
        <begin position="112"/>
        <end position="142"/>
    </location>
</feature>
<evidence type="ECO:0000256" key="7">
    <source>
        <dbReference type="SAM" id="Phobius"/>
    </source>
</evidence>
<dbReference type="PROSITE" id="PS51202">
    <property type="entry name" value="RCK_C"/>
    <property type="match status" value="1"/>
</dbReference>
<feature type="transmembrane region" description="Helical" evidence="7">
    <location>
        <begin position="21"/>
        <end position="39"/>
    </location>
</feature>
<dbReference type="SUPFAM" id="SSF116726">
    <property type="entry name" value="TrkA C-terminal domain-like"/>
    <property type="match status" value="2"/>
</dbReference>
<keyword evidence="4" id="KW-0677">Repeat</keyword>
<evidence type="ECO:0000256" key="5">
    <source>
        <dbReference type="ARBA" id="ARBA00022989"/>
    </source>
</evidence>
<dbReference type="InterPro" id="IPR051679">
    <property type="entry name" value="DASS-Related_Transporters"/>
</dbReference>
<dbReference type="AlphaFoldDB" id="A0A4R5WI09"/>
<comment type="subcellular location">
    <subcellularLocation>
        <location evidence="1">Membrane</location>
        <topology evidence="1">Multi-pass membrane protein</topology>
    </subcellularLocation>
</comment>
<dbReference type="PROSITE" id="PS01271">
    <property type="entry name" value="NA_SULFATE"/>
    <property type="match status" value="1"/>
</dbReference>
<accession>A0A4R5WI09</accession>
<feature type="transmembrane region" description="Helical" evidence="7">
    <location>
        <begin position="461"/>
        <end position="480"/>
    </location>
</feature>
<dbReference type="GO" id="GO:0008324">
    <property type="term" value="F:monoatomic cation transmembrane transporter activity"/>
    <property type="evidence" value="ECO:0007669"/>
    <property type="project" value="InterPro"/>
</dbReference>
<dbReference type="InterPro" id="IPR036721">
    <property type="entry name" value="RCK_C_sf"/>
</dbReference>
<evidence type="ECO:0000313" key="10">
    <source>
        <dbReference type="Proteomes" id="UP000294929"/>
    </source>
</evidence>
<proteinExistence type="predicted"/>
<evidence type="ECO:0000256" key="3">
    <source>
        <dbReference type="ARBA" id="ARBA00022692"/>
    </source>
</evidence>
<feature type="transmembrane region" description="Helical" evidence="7">
    <location>
        <begin position="606"/>
        <end position="626"/>
    </location>
</feature>
<dbReference type="Gene3D" id="3.30.70.1450">
    <property type="entry name" value="Regulator of K+ conductance, C-terminal domain"/>
    <property type="match status" value="2"/>
</dbReference>
<dbReference type="Pfam" id="PF03600">
    <property type="entry name" value="CitMHS"/>
    <property type="match status" value="1"/>
</dbReference>
<feature type="domain" description="RCK C-terminal" evidence="8">
    <location>
        <begin position="332"/>
        <end position="416"/>
    </location>
</feature>
<comment type="caution">
    <text evidence="9">The sequence shown here is derived from an EMBL/GenBank/DDBJ whole genome shotgun (WGS) entry which is preliminary data.</text>
</comment>
<keyword evidence="5 7" id="KW-1133">Transmembrane helix</keyword>
<feature type="transmembrane region" description="Helical" evidence="7">
    <location>
        <begin position="191"/>
        <end position="214"/>
    </location>
</feature>
<organism evidence="9 10">
    <name type="scientific">Mycolicibacterium mucogenicum</name>
    <name type="common">Mycobacterium mucogenicum</name>
    <dbReference type="NCBI Taxonomy" id="56689"/>
    <lineage>
        <taxon>Bacteria</taxon>
        <taxon>Bacillati</taxon>
        <taxon>Actinomycetota</taxon>
        <taxon>Actinomycetes</taxon>
        <taxon>Mycobacteriales</taxon>
        <taxon>Mycobacteriaceae</taxon>
        <taxon>Mycolicibacterium</taxon>
    </lineage>
</organism>
<dbReference type="EMBL" id="SDLO01000007">
    <property type="protein sequence ID" value="TDK90076.1"/>
    <property type="molecule type" value="Genomic_DNA"/>
</dbReference>
<feature type="transmembrane region" description="Helical" evidence="7">
    <location>
        <begin position="45"/>
        <end position="61"/>
    </location>
</feature>
<evidence type="ECO:0000259" key="8">
    <source>
        <dbReference type="PROSITE" id="PS51202"/>
    </source>
</evidence>
<sequence length="629" mass="66187">MLLIKGARIGRRRSGSPVTHQMWIVAGILAGAIGLFVWGRPRADIVGVLVVVALMSTGVLTPTEALAGFGSPVVILLAGIFIVSAGLVNTGITQRLGEFVVKVGGRSEARLVALVMVLSAGIGSVMNSSAIVSMLIPVVLTVTAATGLNRKRMLMPLCVAVMISGMMTSIASSPNIIIEGILSERGITPTLGFFGFTPFGVVTLAVSVVFMLVIGRNLLSRNRTGAADAQEPSTFDVIASYGLRPRWHLLHVSADSPLVGQSVAAQRQPLRDRYGLELLGFEKHTRGAAQYLSARPETVFEAGDLVFTLVDEQQAAAVAADLRCQVTGPRAEDERREVLQNVGVAEVMLAPESKSIGMTLGDLDLAAAHNVTVLAVRHRGQNITENLASRTLDFGDAMLVGGNWDDIERLSDSRRNFILLNLPAEYEQRLVAPGRGRAAVLILIAMVTCMAFGWLPSADAALLGALAMVGAGCVRVDSIYRLISWSTLVLIAGMLPLATALAKTGTTTLIAHHLVDTLGDLGPTGMLAVVFLVTAVVALFISNSATAVLIAPVAIEAAQALHVSPQGFAMTVAIACSAAFVTPVSSPTNMLVMEPGGYRFSDYAKVGVPLLALTMVITVVMARLIYLPG</sequence>
<dbReference type="PANTHER" id="PTHR43652:SF1">
    <property type="entry name" value="RESPONSE REGULATOR"/>
    <property type="match status" value="1"/>
</dbReference>
<evidence type="ECO:0000313" key="9">
    <source>
        <dbReference type="EMBL" id="TDK90076.1"/>
    </source>
</evidence>
<name>A0A4R5WI09_MYCMU</name>
<dbReference type="InterPro" id="IPR006037">
    <property type="entry name" value="RCK_C"/>
</dbReference>
<feature type="transmembrane region" description="Helical" evidence="7">
    <location>
        <begin position="73"/>
        <end position="92"/>
    </location>
</feature>
<dbReference type="Proteomes" id="UP000294929">
    <property type="component" value="Unassembled WGS sequence"/>
</dbReference>
<keyword evidence="3 7" id="KW-0812">Transmembrane</keyword>
<feature type="transmembrane region" description="Helical" evidence="7">
    <location>
        <begin position="526"/>
        <end position="555"/>
    </location>
</feature>
<evidence type="ECO:0000256" key="4">
    <source>
        <dbReference type="ARBA" id="ARBA00022737"/>
    </source>
</evidence>
<protein>
    <submittedName>
        <fullName evidence="9">SLC13 family permease</fullName>
    </submittedName>
</protein>
<dbReference type="InterPro" id="IPR004680">
    <property type="entry name" value="Cit_transptr-like_dom"/>
</dbReference>
<dbReference type="GO" id="GO:0005886">
    <property type="term" value="C:plasma membrane"/>
    <property type="evidence" value="ECO:0007669"/>
    <property type="project" value="TreeGrafter"/>
</dbReference>